<organism evidence="1 2">
    <name type="scientific">Streptomyces fuscus</name>
    <dbReference type="NCBI Taxonomy" id="3048495"/>
    <lineage>
        <taxon>Bacteria</taxon>
        <taxon>Bacillati</taxon>
        <taxon>Actinomycetota</taxon>
        <taxon>Actinomycetes</taxon>
        <taxon>Kitasatosporales</taxon>
        <taxon>Streptomycetaceae</taxon>
        <taxon>Streptomyces</taxon>
    </lineage>
</organism>
<name>A0ABT7IZ52_9ACTN</name>
<dbReference type="EMBL" id="JASJUS010000013">
    <property type="protein sequence ID" value="MDL2077855.1"/>
    <property type="molecule type" value="Genomic_DNA"/>
</dbReference>
<protein>
    <submittedName>
        <fullName evidence="1">Uncharacterized protein</fullName>
    </submittedName>
</protein>
<evidence type="ECO:0000313" key="2">
    <source>
        <dbReference type="Proteomes" id="UP001241926"/>
    </source>
</evidence>
<comment type="caution">
    <text evidence="1">The sequence shown here is derived from an EMBL/GenBank/DDBJ whole genome shotgun (WGS) entry which is preliminary data.</text>
</comment>
<dbReference type="Proteomes" id="UP001241926">
    <property type="component" value="Unassembled WGS sequence"/>
</dbReference>
<reference evidence="1 2" key="1">
    <citation type="submission" date="2023-05" db="EMBL/GenBank/DDBJ databases">
        <title>Streptomyces fuscus sp. nov., a brown-black pigment producing actinomyces isolated from dry sand of Sea duck farm.</title>
        <authorList>
            <person name="Xie J."/>
            <person name="Shen N."/>
        </authorList>
    </citation>
    <scope>NUCLEOTIDE SEQUENCE [LARGE SCALE GENOMIC DNA]</scope>
    <source>
        <strain evidence="1 2">GXMU-J15</strain>
    </source>
</reference>
<accession>A0ABT7IZ52</accession>
<gene>
    <name evidence="1" type="ORF">QNN03_15565</name>
</gene>
<proteinExistence type="predicted"/>
<dbReference type="RefSeq" id="WP_093718262.1">
    <property type="nucleotide sequence ID" value="NZ_JASJUS010000013.1"/>
</dbReference>
<keyword evidence="2" id="KW-1185">Reference proteome</keyword>
<evidence type="ECO:0000313" key="1">
    <source>
        <dbReference type="EMBL" id="MDL2077855.1"/>
    </source>
</evidence>
<sequence>MKFDHMMANPDDGWKAPTERMIGDPNVTLHVNMKGFEEGFEGAVRRGLLGDGATNLEMSWIARAVANGQRSWDSVHFYNATGKDGAITEFPRIPEPDWSTFGKLDPVKSLFTLCPCEGAVRWDE</sequence>